<evidence type="ECO:0000256" key="3">
    <source>
        <dbReference type="PROSITE-ProRule" id="PRU00357"/>
    </source>
</evidence>
<feature type="region of interest" description="Disordered" evidence="4">
    <location>
        <begin position="164"/>
        <end position="183"/>
    </location>
</feature>
<protein>
    <recommendedName>
        <fullName evidence="5">CCT domain-containing protein</fullName>
    </recommendedName>
</protein>
<evidence type="ECO:0000313" key="6">
    <source>
        <dbReference type="EMBL" id="KAK6142215.1"/>
    </source>
</evidence>
<dbReference type="PANTHER" id="PTHR31319">
    <property type="entry name" value="ZINC FINGER PROTEIN CONSTANS-LIKE 4"/>
    <property type="match status" value="1"/>
</dbReference>
<gene>
    <name evidence="6" type="ORF">DH2020_000012</name>
</gene>
<feature type="domain" description="CCT" evidence="5">
    <location>
        <begin position="179"/>
        <end position="221"/>
    </location>
</feature>
<name>A0ABR0W7W0_REHGL</name>
<proteinExistence type="predicted"/>
<evidence type="ECO:0000259" key="5">
    <source>
        <dbReference type="PROSITE" id="PS51017"/>
    </source>
</evidence>
<comment type="caution">
    <text evidence="6">The sequence shown here is derived from an EMBL/GenBank/DDBJ whole genome shotgun (WGS) entry which is preliminary data.</text>
</comment>
<reference evidence="6 7" key="1">
    <citation type="journal article" date="2021" name="Comput. Struct. Biotechnol. J.">
        <title>De novo genome assembly of the potent medicinal plant Rehmannia glutinosa using nanopore technology.</title>
        <authorList>
            <person name="Ma L."/>
            <person name="Dong C."/>
            <person name="Song C."/>
            <person name="Wang X."/>
            <person name="Zheng X."/>
            <person name="Niu Y."/>
            <person name="Chen S."/>
            <person name="Feng W."/>
        </authorList>
    </citation>
    <scope>NUCLEOTIDE SEQUENCE [LARGE SCALE GENOMIC DNA]</scope>
    <source>
        <strain evidence="6">DH-2019</strain>
    </source>
</reference>
<evidence type="ECO:0000256" key="4">
    <source>
        <dbReference type="SAM" id="MobiDB-lite"/>
    </source>
</evidence>
<keyword evidence="7" id="KW-1185">Reference proteome</keyword>
<dbReference type="InterPro" id="IPR010402">
    <property type="entry name" value="CCT_domain"/>
</dbReference>
<dbReference type="PANTHER" id="PTHR31319:SF101">
    <property type="entry name" value="TWO-COMPONENT RESPONSE REGULATOR-LIKE APRR5"/>
    <property type="match status" value="1"/>
</dbReference>
<sequence length="267" mass="30256">MFGHHNNKNELPYNYYSSELHVAGQFPPQDVTAAAHQAYPSPRLFIPPLLAIPGEHDSLSALRSEQLGYASSGCSSYGGSPPSSITSYGTYSPTSMIQRSISSHSLHQKNMEVYSPMNSSSPPGYFEPETSYVRKALSTGDLQGVNLGQHNQRANSPLATESSIIESMNRASPYSPEEKKERIERYRSKRNLRNFNKKIKYECRKTLADSRPRIRGRFARNDEMMMIEKTPQTQIWDHNTGNIDQDYEDDDDNWINFLDAFSANMMP</sequence>
<evidence type="ECO:0000256" key="1">
    <source>
        <dbReference type="ARBA" id="ARBA00004123"/>
    </source>
</evidence>
<accession>A0ABR0W7W0</accession>
<keyword evidence="2 3" id="KW-0539">Nucleus</keyword>
<evidence type="ECO:0000313" key="7">
    <source>
        <dbReference type="Proteomes" id="UP001318860"/>
    </source>
</evidence>
<dbReference type="Pfam" id="PF06203">
    <property type="entry name" value="CCT"/>
    <property type="match status" value="1"/>
</dbReference>
<evidence type="ECO:0000256" key="2">
    <source>
        <dbReference type="ARBA" id="ARBA00023242"/>
    </source>
</evidence>
<dbReference type="EMBL" id="JABTTQ020000014">
    <property type="protein sequence ID" value="KAK6142215.1"/>
    <property type="molecule type" value="Genomic_DNA"/>
</dbReference>
<dbReference type="PROSITE" id="PS51017">
    <property type="entry name" value="CCT"/>
    <property type="match status" value="1"/>
</dbReference>
<dbReference type="Proteomes" id="UP001318860">
    <property type="component" value="Unassembled WGS sequence"/>
</dbReference>
<dbReference type="InterPro" id="IPR045281">
    <property type="entry name" value="CONSTANS-like"/>
</dbReference>
<organism evidence="6 7">
    <name type="scientific">Rehmannia glutinosa</name>
    <name type="common">Chinese foxglove</name>
    <dbReference type="NCBI Taxonomy" id="99300"/>
    <lineage>
        <taxon>Eukaryota</taxon>
        <taxon>Viridiplantae</taxon>
        <taxon>Streptophyta</taxon>
        <taxon>Embryophyta</taxon>
        <taxon>Tracheophyta</taxon>
        <taxon>Spermatophyta</taxon>
        <taxon>Magnoliopsida</taxon>
        <taxon>eudicotyledons</taxon>
        <taxon>Gunneridae</taxon>
        <taxon>Pentapetalae</taxon>
        <taxon>asterids</taxon>
        <taxon>lamiids</taxon>
        <taxon>Lamiales</taxon>
        <taxon>Orobanchaceae</taxon>
        <taxon>Rehmannieae</taxon>
        <taxon>Rehmannia</taxon>
    </lineage>
</organism>
<comment type="subcellular location">
    <subcellularLocation>
        <location evidence="1 3">Nucleus</location>
    </subcellularLocation>
</comment>